<keyword evidence="6 8" id="KW-1133">Transmembrane helix</keyword>
<feature type="transmembrane region" description="Helical" evidence="8">
    <location>
        <begin position="80"/>
        <end position="100"/>
    </location>
</feature>
<dbReference type="InterPro" id="IPR009450">
    <property type="entry name" value="Plno_GlcNAc_GPI2"/>
</dbReference>
<evidence type="ECO:0000256" key="6">
    <source>
        <dbReference type="ARBA" id="ARBA00022989"/>
    </source>
</evidence>
<keyword evidence="4" id="KW-0337">GPI-anchor biosynthesis</keyword>
<dbReference type="Proteomes" id="UP001608902">
    <property type="component" value="Unassembled WGS sequence"/>
</dbReference>
<organism evidence="9 10">
    <name type="scientific">Gnathostoma spinigerum</name>
    <dbReference type="NCBI Taxonomy" id="75299"/>
    <lineage>
        <taxon>Eukaryota</taxon>
        <taxon>Metazoa</taxon>
        <taxon>Ecdysozoa</taxon>
        <taxon>Nematoda</taxon>
        <taxon>Chromadorea</taxon>
        <taxon>Rhabditida</taxon>
        <taxon>Spirurina</taxon>
        <taxon>Gnathostomatomorpha</taxon>
        <taxon>Gnathostomatoidea</taxon>
        <taxon>Gnathostomatidae</taxon>
        <taxon>Gnathostoma</taxon>
    </lineage>
</organism>
<evidence type="ECO:0000256" key="8">
    <source>
        <dbReference type="SAM" id="Phobius"/>
    </source>
</evidence>
<evidence type="ECO:0000256" key="7">
    <source>
        <dbReference type="ARBA" id="ARBA00023136"/>
    </source>
</evidence>
<proteinExistence type="inferred from homology"/>
<evidence type="ECO:0000256" key="4">
    <source>
        <dbReference type="ARBA" id="ARBA00022502"/>
    </source>
</evidence>
<protein>
    <recommendedName>
        <fullName evidence="11">Phosphatidylinositol N-acetylglucosaminyltransferase subunit C</fullName>
    </recommendedName>
</protein>
<evidence type="ECO:0000256" key="2">
    <source>
        <dbReference type="ARBA" id="ARBA00004687"/>
    </source>
</evidence>
<gene>
    <name evidence="9" type="ORF">AB6A40_001892</name>
</gene>
<comment type="pathway">
    <text evidence="2">Glycolipid biosynthesis; glycosylphosphatidylinositol-anchor biosynthesis.</text>
</comment>
<feature type="transmembrane region" description="Helical" evidence="8">
    <location>
        <begin position="50"/>
        <end position="73"/>
    </location>
</feature>
<dbReference type="PANTHER" id="PTHR12982">
    <property type="entry name" value="PHOSPHATIDYLINOSITOL GLYCAN, CLASS C"/>
    <property type="match status" value="1"/>
</dbReference>
<evidence type="ECO:0000256" key="3">
    <source>
        <dbReference type="ARBA" id="ARBA00008321"/>
    </source>
</evidence>
<keyword evidence="10" id="KW-1185">Reference proteome</keyword>
<dbReference type="GO" id="GO:0006506">
    <property type="term" value="P:GPI anchor biosynthetic process"/>
    <property type="evidence" value="ECO:0007669"/>
    <property type="project" value="UniProtKB-KW"/>
</dbReference>
<comment type="similarity">
    <text evidence="3">Belongs to the PIGC family.</text>
</comment>
<comment type="subcellular location">
    <subcellularLocation>
        <location evidence="1">Membrane</location>
        <topology evidence="1">Multi-pass membrane protein</topology>
    </subcellularLocation>
</comment>
<dbReference type="AlphaFoldDB" id="A0ABD6E5E7"/>
<feature type="transmembrane region" description="Helical" evidence="8">
    <location>
        <begin position="195"/>
        <end position="212"/>
    </location>
</feature>
<evidence type="ECO:0000256" key="1">
    <source>
        <dbReference type="ARBA" id="ARBA00004141"/>
    </source>
</evidence>
<dbReference type="Pfam" id="PF06432">
    <property type="entry name" value="GPI2"/>
    <property type="match status" value="1"/>
</dbReference>
<feature type="transmembrane region" description="Helical" evidence="8">
    <location>
        <begin position="146"/>
        <end position="164"/>
    </location>
</feature>
<name>A0ABD6E5E7_9BILA</name>
<evidence type="ECO:0000256" key="5">
    <source>
        <dbReference type="ARBA" id="ARBA00022692"/>
    </source>
</evidence>
<keyword evidence="5 8" id="KW-0812">Transmembrane</keyword>
<feature type="transmembrane region" description="Helical" evidence="8">
    <location>
        <begin position="248"/>
        <end position="267"/>
    </location>
</feature>
<keyword evidence="7 8" id="KW-0472">Membrane</keyword>
<comment type="caution">
    <text evidence="9">The sequence shown here is derived from an EMBL/GenBank/DDBJ whole genome shotgun (WGS) entry which is preliminary data.</text>
</comment>
<dbReference type="PIRSF" id="PIRSF016104">
    <property type="entry name" value="GPI2"/>
    <property type="match status" value="1"/>
</dbReference>
<evidence type="ECO:0008006" key="11">
    <source>
        <dbReference type="Google" id="ProtNLM"/>
    </source>
</evidence>
<dbReference type="EMBL" id="JBGFUD010000761">
    <property type="protein sequence ID" value="MFH4975183.1"/>
    <property type="molecule type" value="Genomic_DNA"/>
</dbReference>
<sequence length="306" mass="34312">MLEGVEGVSHSKVKWRKILYEKQPFPDNYSGGSEFLKELRKNVSVVHYSFFEAVCGASRVMLHANAIVLYAIIFEALQRFLIDSFMIFAAFTVAFLAIYIKCALTFGLSADVFLDHFFTLVVLISFGYALTPLIRTLTDTISTDTIYAMSASLFLSSFIFHDYAMEAPMVSMVLSVNLSLAASVCLVSRVASNETAFCLLSLSMALFSYWPSLRNYLTTCFPTFPLTLIFFICPLCCICLYIWSPVAAFLFLIIHLLVVLGCPWILVRMQPLKNTIHGPWDEVMPISCQYNSNGAVGLTLDDKKTN</sequence>
<dbReference type="GO" id="GO:0016020">
    <property type="term" value="C:membrane"/>
    <property type="evidence" value="ECO:0007669"/>
    <property type="project" value="UniProtKB-SubCell"/>
</dbReference>
<feature type="transmembrane region" description="Helical" evidence="8">
    <location>
        <begin position="112"/>
        <end position="134"/>
    </location>
</feature>
<dbReference type="PANTHER" id="PTHR12982:SF0">
    <property type="entry name" value="PHOSPHATIDYLINOSITOL N-ACETYLGLUCOSAMINYLTRANSFERASE SUBUNIT C"/>
    <property type="match status" value="1"/>
</dbReference>
<evidence type="ECO:0000313" key="9">
    <source>
        <dbReference type="EMBL" id="MFH4975183.1"/>
    </source>
</evidence>
<feature type="transmembrane region" description="Helical" evidence="8">
    <location>
        <begin position="224"/>
        <end position="243"/>
    </location>
</feature>
<evidence type="ECO:0000313" key="10">
    <source>
        <dbReference type="Proteomes" id="UP001608902"/>
    </source>
</evidence>
<reference evidence="9 10" key="1">
    <citation type="submission" date="2024-08" db="EMBL/GenBank/DDBJ databases">
        <title>Gnathostoma spinigerum genome.</title>
        <authorList>
            <person name="Gonzalez-Bertolin B."/>
            <person name="Monzon S."/>
            <person name="Zaballos A."/>
            <person name="Jimenez P."/>
            <person name="Dekumyoy P."/>
            <person name="Varona S."/>
            <person name="Cuesta I."/>
            <person name="Sumanam S."/>
            <person name="Adisakwattana P."/>
            <person name="Gasser R.B."/>
            <person name="Hernandez-Gonzalez A."/>
            <person name="Young N.D."/>
            <person name="Perteguer M.J."/>
        </authorList>
    </citation>
    <scope>NUCLEOTIDE SEQUENCE [LARGE SCALE GENOMIC DNA]</scope>
    <source>
        <strain evidence="9">AL3</strain>
        <tissue evidence="9">Liver</tissue>
    </source>
</reference>
<accession>A0ABD6E5E7</accession>